<dbReference type="PROSITE" id="PS50109">
    <property type="entry name" value="HIS_KIN"/>
    <property type="match status" value="1"/>
</dbReference>
<evidence type="ECO:0000256" key="2">
    <source>
        <dbReference type="ARBA" id="ARBA00012438"/>
    </source>
</evidence>
<proteinExistence type="predicted"/>
<keyword evidence="3" id="KW-0597">Phosphoprotein</keyword>
<dbReference type="PRINTS" id="PR00344">
    <property type="entry name" value="BCTRLSENSOR"/>
</dbReference>
<dbReference type="InterPro" id="IPR003661">
    <property type="entry name" value="HisK_dim/P_dom"/>
</dbReference>
<name>A0A1I2EI50_9GAMM</name>
<dbReference type="InterPro" id="IPR003594">
    <property type="entry name" value="HATPase_dom"/>
</dbReference>
<dbReference type="AlphaFoldDB" id="A0A1I2EI50"/>
<dbReference type="SUPFAM" id="SSF55874">
    <property type="entry name" value="ATPase domain of HSP90 chaperone/DNA topoisomerase II/histidine kinase"/>
    <property type="match status" value="1"/>
</dbReference>
<keyword evidence="5" id="KW-0808">Transferase</keyword>
<dbReference type="Proteomes" id="UP000199477">
    <property type="component" value="Unassembled WGS sequence"/>
</dbReference>
<accession>A0A1I2EI50</accession>
<keyword evidence="6" id="KW-1185">Reference proteome</keyword>
<dbReference type="RefSeq" id="WP_051548691.1">
    <property type="nucleotide sequence ID" value="NZ_FONH01000005.1"/>
</dbReference>
<dbReference type="GO" id="GO:0000155">
    <property type="term" value="F:phosphorelay sensor kinase activity"/>
    <property type="evidence" value="ECO:0007669"/>
    <property type="project" value="InterPro"/>
</dbReference>
<dbReference type="STRING" id="500610.SAMN02799615_01952"/>
<feature type="domain" description="Histidine kinase" evidence="4">
    <location>
        <begin position="145"/>
        <end position="362"/>
    </location>
</feature>
<dbReference type="InterPro" id="IPR036890">
    <property type="entry name" value="HATPase_C_sf"/>
</dbReference>
<keyword evidence="5" id="KW-0418">Kinase</keyword>
<protein>
    <recommendedName>
        <fullName evidence="2">histidine kinase</fullName>
        <ecNumber evidence="2">2.7.13.3</ecNumber>
    </recommendedName>
</protein>
<evidence type="ECO:0000313" key="5">
    <source>
        <dbReference type="EMBL" id="SFE92091.1"/>
    </source>
</evidence>
<evidence type="ECO:0000256" key="3">
    <source>
        <dbReference type="ARBA" id="ARBA00022553"/>
    </source>
</evidence>
<dbReference type="SMART" id="SM00388">
    <property type="entry name" value="HisKA"/>
    <property type="match status" value="1"/>
</dbReference>
<dbReference type="Pfam" id="PF00512">
    <property type="entry name" value="HisKA"/>
    <property type="match status" value="1"/>
</dbReference>
<reference evidence="6" key="1">
    <citation type="submission" date="2016-10" db="EMBL/GenBank/DDBJ databases">
        <authorList>
            <person name="Varghese N."/>
            <person name="Submissions S."/>
        </authorList>
    </citation>
    <scope>NUCLEOTIDE SEQUENCE [LARGE SCALE GENOMIC DNA]</scope>
    <source>
        <strain evidence="6">UNC178MFTsu3.1</strain>
    </source>
</reference>
<dbReference type="CDD" id="cd00082">
    <property type="entry name" value="HisKA"/>
    <property type="match status" value="1"/>
</dbReference>
<dbReference type="EMBL" id="FONH01000005">
    <property type="protein sequence ID" value="SFE92091.1"/>
    <property type="molecule type" value="Genomic_DNA"/>
</dbReference>
<dbReference type="SUPFAM" id="SSF47384">
    <property type="entry name" value="Homodimeric domain of signal transducing histidine kinase"/>
    <property type="match status" value="1"/>
</dbReference>
<organism evidence="5 6">
    <name type="scientific">Dyella marensis</name>
    <dbReference type="NCBI Taxonomy" id="500610"/>
    <lineage>
        <taxon>Bacteria</taxon>
        <taxon>Pseudomonadati</taxon>
        <taxon>Pseudomonadota</taxon>
        <taxon>Gammaproteobacteria</taxon>
        <taxon>Lysobacterales</taxon>
        <taxon>Rhodanobacteraceae</taxon>
        <taxon>Dyella</taxon>
    </lineage>
</organism>
<evidence type="ECO:0000313" key="6">
    <source>
        <dbReference type="Proteomes" id="UP000199477"/>
    </source>
</evidence>
<sequence>MPVTRIHRKPTPARNAAVDAAQGYAWIDAVPWPCIAFDRRDGTALAHNEAFRQEFPQFDAAPSREQFDAAFERTGGQGGKPIYYAAQTRRWYRIENSPPRTGAPAEALFITNISECIDLLRRHQAQHEQLLSTSRMMSVGEMATTLAHELNQPLAAAVNYLSGCEQLAGEAPESGHLLQGIRLAKRQAERAAQIIGSIREFVRSREPHRQNLDAHALVHGVIELLRLEAEQFQVAIVDALPADLPPVFADRVMIEQVLLNLIKNAIEAMRETPPARRGIRVTARVDYDGMVEIRVVDQGCGLGAADMQRLFTPLYTTKPDGLGIGLAICRSIVEYHEGRLFAEPNPEGHGGCAMAFTVPRGNAA</sequence>
<dbReference type="PANTHER" id="PTHR43065:SF42">
    <property type="entry name" value="TWO-COMPONENT SENSOR PPRA"/>
    <property type="match status" value="1"/>
</dbReference>
<dbReference type="PANTHER" id="PTHR43065">
    <property type="entry name" value="SENSOR HISTIDINE KINASE"/>
    <property type="match status" value="1"/>
</dbReference>
<evidence type="ECO:0000259" key="4">
    <source>
        <dbReference type="PROSITE" id="PS50109"/>
    </source>
</evidence>
<dbReference type="Gene3D" id="1.10.287.130">
    <property type="match status" value="1"/>
</dbReference>
<dbReference type="Gene3D" id="3.30.565.10">
    <property type="entry name" value="Histidine kinase-like ATPase, C-terminal domain"/>
    <property type="match status" value="1"/>
</dbReference>
<dbReference type="InterPro" id="IPR004358">
    <property type="entry name" value="Sig_transdc_His_kin-like_C"/>
</dbReference>
<dbReference type="SMART" id="SM00387">
    <property type="entry name" value="HATPase_c"/>
    <property type="match status" value="1"/>
</dbReference>
<dbReference type="Pfam" id="PF02518">
    <property type="entry name" value="HATPase_c"/>
    <property type="match status" value="1"/>
</dbReference>
<dbReference type="EC" id="2.7.13.3" evidence="2"/>
<dbReference type="InterPro" id="IPR005467">
    <property type="entry name" value="His_kinase_dom"/>
</dbReference>
<dbReference type="InterPro" id="IPR036097">
    <property type="entry name" value="HisK_dim/P_sf"/>
</dbReference>
<comment type="catalytic activity">
    <reaction evidence="1">
        <text>ATP + protein L-histidine = ADP + protein N-phospho-L-histidine.</text>
        <dbReference type="EC" id="2.7.13.3"/>
    </reaction>
</comment>
<gene>
    <name evidence="5" type="ORF">SAMN02799615_01952</name>
</gene>
<evidence type="ECO:0000256" key="1">
    <source>
        <dbReference type="ARBA" id="ARBA00000085"/>
    </source>
</evidence>